<dbReference type="GO" id="GO:0006729">
    <property type="term" value="P:tetrahydrobiopterin biosynthetic process"/>
    <property type="evidence" value="ECO:0007669"/>
    <property type="project" value="UniProtKB-KW"/>
</dbReference>
<dbReference type="GO" id="GO:0005737">
    <property type="term" value="C:cytoplasm"/>
    <property type="evidence" value="ECO:0007669"/>
    <property type="project" value="TreeGrafter"/>
</dbReference>
<dbReference type="PANTHER" id="PTHR15104:SF0">
    <property type="entry name" value="DIHYDROPTERIDINE REDUCTASE"/>
    <property type="match status" value="1"/>
</dbReference>
<dbReference type="InterPro" id="IPR036291">
    <property type="entry name" value="NAD(P)-bd_dom_sf"/>
</dbReference>
<evidence type="ECO:0000256" key="6">
    <source>
        <dbReference type="ARBA" id="ARBA00037099"/>
    </source>
</evidence>
<dbReference type="CDD" id="cd05334">
    <property type="entry name" value="DHPR_SDR_c_like"/>
    <property type="match status" value="1"/>
</dbReference>
<dbReference type="EMBL" id="OV121132">
    <property type="protein sequence ID" value="CAH0546582.1"/>
    <property type="molecule type" value="Genomic_DNA"/>
</dbReference>
<protein>
    <recommendedName>
        <fullName evidence="8">Dihydropteridine reductase</fullName>
        <ecNumber evidence="7">1.5.1.34</ecNumber>
    </recommendedName>
    <alternativeName>
        <fullName evidence="10">HDHPR</fullName>
    </alternativeName>
    <alternativeName>
        <fullName evidence="9">Quinoid dihydropteridine reductase</fullName>
    </alternativeName>
</protein>
<gene>
    <name evidence="13" type="ORF">MELIAE_LOCUS710</name>
</gene>
<evidence type="ECO:0000313" key="13">
    <source>
        <dbReference type="EMBL" id="CAH0546582.1"/>
    </source>
</evidence>
<organism evidence="13 14">
    <name type="scientific">Brassicogethes aeneus</name>
    <name type="common">Rape pollen beetle</name>
    <name type="synonym">Meligethes aeneus</name>
    <dbReference type="NCBI Taxonomy" id="1431903"/>
    <lineage>
        <taxon>Eukaryota</taxon>
        <taxon>Metazoa</taxon>
        <taxon>Ecdysozoa</taxon>
        <taxon>Arthropoda</taxon>
        <taxon>Hexapoda</taxon>
        <taxon>Insecta</taxon>
        <taxon>Pterygota</taxon>
        <taxon>Neoptera</taxon>
        <taxon>Endopterygota</taxon>
        <taxon>Coleoptera</taxon>
        <taxon>Polyphaga</taxon>
        <taxon>Cucujiformia</taxon>
        <taxon>Nitidulidae</taxon>
        <taxon>Meligethinae</taxon>
        <taxon>Brassicogethes</taxon>
    </lineage>
</organism>
<dbReference type="Proteomes" id="UP001154078">
    <property type="component" value="Chromosome 1"/>
</dbReference>
<evidence type="ECO:0000256" key="9">
    <source>
        <dbReference type="ARBA" id="ARBA00041348"/>
    </source>
</evidence>
<keyword evidence="14" id="KW-1185">Reference proteome</keyword>
<evidence type="ECO:0000313" key="14">
    <source>
        <dbReference type="Proteomes" id="UP001154078"/>
    </source>
</evidence>
<keyword evidence="5" id="KW-0783">Tetrahydrobiopterin biosynthesis</keyword>
<dbReference type="SUPFAM" id="SSF51735">
    <property type="entry name" value="NAD(P)-binding Rossmann-fold domains"/>
    <property type="match status" value="1"/>
</dbReference>
<comment type="catalytic activity">
    <reaction evidence="12">
        <text>5,6,7,8-tetrahydropteridine + NAD(+) = 6,7-dihydropteridine + NADH + H(+)</text>
        <dbReference type="Rhea" id="RHEA:17869"/>
        <dbReference type="ChEBI" id="CHEBI:15378"/>
        <dbReference type="ChEBI" id="CHEBI:28889"/>
        <dbReference type="ChEBI" id="CHEBI:30156"/>
        <dbReference type="ChEBI" id="CHEBI:57540"/>
        <dbReference type="ChEBI" id="CHEBI:57945"/>
        <dbReference type="EC" id="1.5.1.34"/>
    </reaction>
    <physiologicalReaction direction="right-to-left" evidence="12">
        <dbReference type="Rhea" id="RHEA:17871"/>
    </physiologicalReaction>
</comment>
<dbReference type="EC" id="1.5.1.34" evidence="7"/>
<dbReference type="Gene3D" id="3.40.50.720">
    <property type="entry name" value="NAD(P)-binding Rossmann-like Domain"/>
    <property type="match status" value="1"/>
</dbReference>
<dbReference type="GO" id="GO:0004155">
    <property type="term" value="F:6,7-dihydropteridine reductase activity"/>
    <property type="evidence" value="ECO:0007669"/>
    <property type="project" value="UniProtKB-EC"/>
</dbReference>
<dbReference type="OrthoDB" id="1204at2759"/>
<comment type="function">
    <text evidence="6">Catalyzes the conversion of quinonoid dihydrobiopterin into tetrahydrobiopterin.</text>
</comment>
<dbReference type="InterPro" id="IPR002347">
    <property type="entry name" value="SDR_fam"/>
</dbReference>
<evidence type="ECO:0000256" key="7">
    <source>
        <dbReference type="ARBA" id="ARBA00039153"/>
    </source>
</evidence>
<evidence type="ECO:0000256" key="12">
    <source>
        <dbReference type="ARBA" id="ARBA00047536"/>
    </source>
</evidence>
<dbReference type="PANTHER" id="PTHR15104">
    <property type="entry name" value="DIHYDROPTERIDINE REDUCTASE"/>
    <property type="match status" value="1"/>
</dbReference>
<evidence type="ECO:0000256" key="5">
    <source>
        <dbReference type="ARBA" id="ARBA00023007"/>
    </source>
</evidence>
<dbReference type="GO" id="GO:0070404">
    <property type="term" value="F:NADH binding"/>
    <property type="evidence" value="ECO:0007669"/>
    <property type="project" value="TreeGrafter"/>
</dbReference>
<comment type="similarity">
    <text evidence="1">Belongs to the short-chain dehydrogenases/reductases (SDR) family.</text>
</comment>
<sequence>MSYIGRVLIYGGRGALGSKCVSHFKTNDFWVGCVDVEENTEADLSIVINTNDPLKQQEGIILGSIKSVLHDCKLDGVFCVAGGWVAGGLERDFVRTTDLMWKLNVCPSIISTSIASKYLKENGILMLTGSKAGLEPSHKLLPYGLSKNTVHYLAKSLVDDHNSLPMGTTVVALVPDILDTPFNRECMPHADRASWTPLDFLADLFFRWSIGEEKPLSGLVQLITRKSKTELKVLTSPNSSCRRIGNVSFMEVPELH</sequence>
<dbReference type="AlphaFoldDB" id="A0A9P0ARA6"/>
<evidence type="ECO:0000256" key="3">
    <source>
        <dbReference type="ARBA" id="ARBA00022857"/>
    </source>
</evidence>
<evidence type="ECO:0000256" key="1">
    <source>
        <dbReference type="ARBA" id="ARBA00006484"/>
    </source>
</evidence>
<dbReference type="GO" id="GO:0070402">
    <property type="term" value="F:NADPH binding"/>
    <property type="evidence" value="ECO:0007669"/>
    <property type="project" value="TreeGrafter"/>
</dbReference>
<evidence type="ECO:0000256" key="11">
    <source>
        <dbReference type="ARBA" id="ARBA00047429"/>
    </source>
</evidence>
<evidence type="ECO:0000256" key="2">
    <source>
        <dbReference type="ARBA" id="ARBA00011738"/>
    </source>
</evidence>
<proteinExistence type="inferred from homology"/>
<reference evidence="13" key="1">
    <citation type="submission" date="2021-12" db="EMBL/GenBank/DDBJ databases">
        <authorList>
            <person name="King R."/>
        </authorList>
    </citation>
    <scope>NUCLEOTIDE SEQUENCE</scope>
</reference>
<keyword evidence="4" id="KW-0560">Oxidoreductase</keyword>
<comment type="subunit">
    <text evidence="2">Homodimer.</text>
</comment>
<keyword evidence="3" id="KW-0521">NADP</keyword>
<name>A0A9P0ARA6_BRAAE</name>
<evidence type="ECO:0000256" key="4">
    <source>
        <dbReference type="ARBA" id="ARBA00023002"/>
    </source>
</evidence>
<dbReference type="Pfam" id="PF00106">
    <property type="entry name" value="adh_short"/>
    <property type="match status" value="1"/>
</dbReference>
<dbReference type="GO" id="GO:0006559">
    <property type="term" value="P:L-phenylalanine catabolic process"/>
    <property type="evidence" value="ECO:0007669"/>
    <property type="project" value="TreeGrafter"/>
</dbReference>
<accession>A0A9P0ARA6</accession>
<evidence type="ECO:0000256" key="8">
    <source>
        <dbReference type="ARBA" id="ARBA00039520"/>
    </source>
</evidence>
<dbReference type="FunFam" id="3.40.50.720:FF:000157">
    <property type="entry name" value="Quinoid dihydropteridine reductase"/>
    <property type="match status" value="1"/>
</dbReference>
<comment type="catalytic activity">
    <reaction evidence="11">
        <text>5,6,7,8-tetrahydropteridine + NADP(+) = 6,7-dihydropteridine + NADPH + H(+)</text>
        <dbReference type="Rhea" id="RHEA:17865"/>
        <dbReference type="ChEBI" id="CHEBI:15378"/>
        <dbReference type="ChEBI" id="CHEBI:28889"/>
        <dbReference type="ChEBI" id="CHEBI:30156"/>
        <dbReference type="ChEBI" id="CHEBI:57783"/>
        <dbReference type="ChEBI" id="CHEBI:58349"/>
        <dbReference type="EC" id="1.5.1.34"/>
    </reaction>
    <physiologicalReaction direction="right-to-left" evidence="11">
        <dbReference type="Rhea" id="RHEA:17867"/>
    </physiologicalReaction>
</comment>
<evidence type="ECO:0000256" key="10">
    <source>
        <dbReference type="ARBA" id="ARBA00042518"/>
    </source>
</evidence>